<reference evidence="5 6" key="1">
    <citation type="submission" date="2019-01" db="EMBL/GenBank/DDBJ databases">
        <title>Spirosoma flava sp. nov., a propanil-degrading bacterium isolated from herbicide-contaminated soil.</title>
        <authorList>
            <person name="Zhang L."/>
            <person name="Jiang J.-D."/>
        </authorList>
    </citation>
    <scope>NUCLEOTIDE SEQUENCE [LARGE SCALE GENOMIC DNA]</scope>
    <source>
        <strain evidence="5 6">TY50</strain>
    </source>
</reference>
<dbReference type="InterPro" id="IPR045351">
    <property type="entry name" value="DUF6531"/>
</dbReference>
<dbReference type="Pfam" id="PF20148">
    <property type="entry name" value="DUF6531"/>
    <property type="match status" value="1"/>
</dbReference>
<evidence type="ECO:0000256" key="2">
    <source>
        <dbReference type="SAM" id="SignalP"/>
    </source>
</evidence>
<feature type="domain" description="Teneurin-like YD-shell" evidence="4">
    <location>
        <begin position="674"/>
        <end position="758"/>
    </location>
</feature>
<proteinExistence type="predicted"/>
<dbReference type="EMBL" id="SBLB01000010">
    <property type="protein sequence ID" value="RYC66959.1"/>
    <property type="molecule type" value="Genomic_DNA"/>
</dbReference>
<dbReference type="InterPro" id="IPR056823">
    <property type="entry name" value="TEN-like_YD-shell"/>
</dbReference>
<dbReference type="Proteomes" id="UP000290407">
    <property type="component" value="Unassembled WGS sequence"/>
</dbReference>
<dbReference type="SUPFAM" id="SSF69304">
    <property type="entry name" value="Tricorn protease N-terminal domain"/>
    <property type="match status" value="1"/>
</dbReference>
<feature type="domain" description="DUF6531" evidence="3">
    <location>
        <begin position="37"/>
        <end position="109"/>
    </location>
</feature>
<keyword evidence="6" id="KW-1185">Reference proteome</keyword>
<keyword evidence="2" id="KW-0732">Signal</keyword>
<dbReference type="Pfam" id="PF05593">
    <property type="entry name" value="RHS_repeat"/>
    <property type="match status" value="8"/>
</dbReference>
<dbReference type="InterPro" id="IPR006530">
    <property type="entry name" value="YD"/>
</dbReference>
<dbReference type="Gene3D" id="2.180.10.10">
    <property type="entry name" value="RHS repeat-associated core"/>
    <property type="match status" value="5"/>
</dbReference>
<dbReference type="PANTHER" id="PTHR32305:SF15">
    <property type="entry name" value="PROTEIN RHSA-RELATED"/>
    <property type="match status" value="1"/>
</dbReference>
<name>A0A4Q2UJN0_9BACT</name>
<gene>
    <name evidence="5" type="ORF">EQG79_26655</name>
</gene>
<dbReference type="NCBIfam" id="TIGR03696">
    <property type="entry name" value="Rhs_assc_core"/>
    <property type="match status" value="1"/>
</dbReference>
<evidence type="ECO:0008006" key="7">
    <source>
        <dbReference type="Google" id="ProtNLM"/>
    </source>
</evidence>
<dbReference type="PANTHER" id="PTHR32305">
    <property type="match status" value="1"/>
</dbReference>
<evidence type="ECO:0000256" key="1">
    <source>
        <dbReference type="ARBA" id="ARBA00022737"/>
    </source>
</evidence>
<evidence type="ECO:0000313" key="5">
    <source>
        <dbReference type="EMBL" id="RYC66959.1"/>
    </source>
</evidence>
<feature type="chain" id="PRO_5020232606" description="RHS repeat protein" evidence="2">
    <location>
        <begin position="23"/>
        <end position="1614"/>
    </location>
</feature>
<evidence type="ECO:0000313" key="6">
    <source>
        <dbReference type="Proteomes" id="UP000290407"/>
    </source>
</evidence>
<keyword evidence="1" id="KW-0677">Repeat</keyword>
<feature type="domain" description="Teneurin-like YD-shell" evidence="4">
    <location>
        <begin position="949"/>
        <end position="1100"/>
    </location>
</feature>
<protein>
    <recommendedName>
        <fullName evidence="7">RHS repeat protein</fullName>
    </recommendedName>
</protein>
<dbReference type="NCBIfam" id="TIGR01643">
    <property type="entry name" value="YD_repeat_2x"/>
    <property type="match status" value="18"/>
</dbReference>
<accession>A0A4Q2UJN0</accession>
<dbReference type="Pfam" id="PF25023">
    <property type="entry name" value="TEN_YD-shell"/>
    <property type="match status" value="3"/>
</dbReference>
<feature type="domain" description="Teneurin-like YD-shell" evidence="4">
    <location>
        <begin position="375"/>
        <end position="544"/>
    </location>
</feature>
<dbReference type="InterPro" id="IPR022385">
    <property type="entry name" value="Rhs_assc_core"/>
</dbReference>
<dbReference type="InterPro" id="IPR050708">
    <property type="entry name" value="T6SS_VgrG/RHS"/>
</dbReference>
<evidence type="ECO:0000259" key="4">
    <source>
        <dbReference type="Pfam" id="PF25023"/>
    </source>
</evidence>
<evidence type="ECO:0000259" key="3">
    <source>
        <dbReference type="Pfam" id="PF20148"/>
    </source>
</evidence>
<organism evidence="5 6">
    <name type="scientific">Spirosoma sordidisoli</name>
    <dbReference type="NCBI Taxonomy" id="2502893"/>
    <lineage>
        <taxon>Bacteria</taxon>
        <taxon>Pseudomonadati</taxon>
        <taxon>Bacteroidota</taxon>
        <taxon>Cytophagia</taxon>
        <taxon>Cytophagales</taxon>
        <taxon>Cytophagaceae</taxon>
        <taxon>Spirosoma</taxon>
    </lineage>
</organism>
<dbReference type="RefSeq" id="WP_129605751.1">
    <property type="nucleotide sequence ID" value="NZ_SBLB01000010.1"/>
</dbReference>
<sequence>MIENYRLFLLSLLCFLSQPILAQNNTRPNVLVPNGFSVNSYTGNLHQARTDLKITGQGLPIKLAFSYNVSRRNRDWGFGKGWTFAYNIAYRSDSAGIWIERADGRRHLYRKSGSTYTAPTGVFDALVEYQPGKFYLQTKENERYYFDNTTHKRLTKVQDAKGNLLNLVYKDSLLNTLTDDAGHSIGFTWTNGRLTEIADNSCQPIRKVSYEYDNRGNPIKVTNPLGDFVRYYYDSTARVVGYTDAGGNNMSILYNLNNAVVQIASCGTTHLFTYVPTQRKTYVTEKISGRSVVTVYTFDVQGRIASKKGNCCGFNLDYTYDHQDNVSARRDGNNKQTKYEYNDRGNVLRETDPAGYFNTYAYDPVHNKPTRLQDKNGNVTTFQYDASGNLTQVNKPLSVTLAYTYDAKGNKLTETDGNGGVTAYEYNQNGYLVSMTDAEGGITRYTYDCRGNRLSMTNPRSFTTTYEYNAQDLLVKKTDALGQISTYAYDKLGNLIVERDALGRETTYAYDGLNRRISVILPLGNILRTAYDEQGNISTQTDANGNSTTYTYNDRKQPLTSTDALGNTISYTYDEAGNRLSETDKRGNTIRFSYDDQYRLIKRIDALGNSVAYSYDPAGNRVAELDANGQATTYQYDALQRLVKVTDPMSKSVEYTYDRNNNRLTVKAKNGNVTTYAYDKLNRISSITDALAGVTAFSYDATGNRLTEKDALNHTTSYTYDVRDQPLTIINALNEVTKFTYDAVGNVKTTTLPNGNVITNTFDANNRLVKIVDAVGTVMSYAYDNSGNRVSETNGINNTTAYQYDRLYRVDKITFPNATTFQFQFDANGNKVKEINQKGLTTTFEYDELNRISAIIDALGYPNRATYDERGNLATITDAKGNVTSYSYDARNQLVKQIYADGSTKAFAYDANQLLTSRTDSKGVLTQYRYDKLNRLTERVYPGNLSDRFTYDAVGRILSAVNANATVTYSYDALGRLTKEDLNGKASTYEHNTAAKTSKKNYPSGTQLVWQLDNRGRLTDIQESGSSLVSFQYDVANQQTGLRFRNGVTTAYRYDKMGNLTNMVTTPNTIANYTYRYDEADKRISTERLHQPTRSEQYSYDNLFQVNSFATGQYTNGSLTPSTTQQFTYDALGNRLSVKENALTKTYAVNNLNQYISINVNGVNAPPSYDRAGNLLKDETNTYSYDYENRLTGIQSSSGTVTYKYDALGRRVSRTVGGTETLYVYDQDNIVEQYTGSAVRSFMYGSALDQILVAKVGAATYFYHTDDLNSAQALTDATGALAEYYTYDPFGTPHIFNPANVEITTSAINTLLYKGREYDFLTKTYNYRFREMNPTLGRFTQRDPLEYLDGLNCYAYVNNNVINNTDPMGLVNWGGVGSSIGGMIGNGLGFAGSAAVAIGGAPTVAGAVAGGAGMAYFGYGFGANLANFKNALYDEEPVSTGGAAGDATRELFPCNEAAQAAGQLADALIGPPGKNPAALGNAAAKAGGLVDDVAEGTAKSGLLDDAGRVLGEGVENSLKKETTVLGHHPEYLDLADELGANRFSIPKNIWDNMTPDEQWLANQKFLDRMIRRGDDVRLATPLDQVRPGTYYHRELEYLFRNGYRIGSDGRTLIK</sequence>
<dbReference type="InterPro" id="IPR031325">
    <property type="entry name" value="RHS_repeat"/>
</dbReference>
<feature type="signal peptide" evidence="2">
    <location>
        <begin position="1"/>
        <end position="22"/>
    </location>
</feature>
<comment type="caution">
    <text evidence="5">The sequence shown here is derived from an EMBL/GenBank/DDBJ whole genome shotgun (WGS) entry which is preliminary data.</text>
</comment>